<evidence type="ECO:0000313" key="8">
    <source>
        <dbReference type="EMBL" id="CUS02781.2"/>
    </source>
</evidence>
<comment type="subcellular location">
    <subcellularLocation>
        <location evidence="1">Cell membrane</location>
        <topology evidence="1">Multi-pass membrane protein</topology>
    </subcellularLocation>
</comment>
<protein>
    <submittedName>
        <fullName evidence="8">Transglycosylase-associated protein</fullName>
    </submittedName>
</protein>
<accession>A0A160SZ16</accession>
<reference evidence="8" key="1">
    <citation type="submission" date="2016-01" db="EMBL/GenBank/DDBJ databases">
        <authorList>
            <person name="Mcilroy J.S."/>
            <person name="Karst M S."/>
            <person name="Albertsen M."/>
        </authorList>
    </citation>
    <scope>NUCLEOTIDE SEQUENCE</scope>
    <source>
        <strain evidence="8">Cfx-K</strain>
    </source>
</reference>
<gene>
    <name evidence="8" type="ORF">CFX0092_A0903</name>
</gene>
<feature type="transmembrane region" description="Helical" evidence="7">
    <location>
        <begin position="30"/>
        <end position="50"/>
    </location>
</feature>
<feature type="transmembrane region" description="Helical" evidence="7">
    <location>
        <begin position="6"/>
        <end position="23"/>
    </location>
</feature>
<dbReference type="InterPro" id="IPR007341">
    <property type="entry name" value="Transgly_assoc"/>
</dbReference>
<dbReference type="KEGG" id="pbf:CFX0092_A0903"/>
<keyword evidence="6 7" id="KW-0472">Membrane</keyword>
<evidence type="ECO:0000256" key="3">
    <source>
        <dbReference type="ARBA" id="ARBA00022475"/>
    </source>
</evidence>
<evidence type="ECO:0000256" key="6">
    <source>
        <dbReference type="ARBA" id="ARBA00023136"/>
    </source>
</evidence>
<dbReference type="PANTHER" id="PTHR33884">
    <property type="entry name" value="UPF0410 PROTEIN YMGE"/>
    <property type="match status" value="1"/>
</dbReference>
<keyword evidence="5 7" id="KW-1133">Transmembrane helix</keyword>
<evidence type="ECO:0000256" key="2">
    <source>
        <dbReference type="ARBA" id="ARBA00011006"/>
    </source>
</evidence>
<comment type="similarity">
    <text evidence="2">Belongs to the UPF0410 family.</text>
</comment>
<evidence type="ECO:0000256" key="1">
    <source>
        <dbReference type="ARBA" id="ARBA00004651"/>
    </source>
</evidence>
<keyword evidence="9" id="KW-1185">Reference proteome</keyword>
<keyword evidence="4 7" id="KW-0812">Transmembrane</keyword>
<dbReference type="AlphaFoldDB" id="A0A160SZ16"/>
<organism evidence="8 9">
    <name type="scientific">Candidatus Promineifilum breve</name>
    <dbReference type="NCBI Taxonomy" id="1806508"/>
    <lineage>
        <taxon>Bacteria</taxon>
        <taxon>Bacillati</taxon>
        <taxon>Chloroflexota</taxon>
        <taxon>Ardenticatenia</taxon>
        <taxon>Candidatus Promineifilales</taxon>
        <taxon>Candidatus Promineifilaceae</taxon>
        <taxon>Candidatus Promineifilum</taxon>
    </lineage>
</organism>
<dbReference type="PANTHER" id="PTHR33884:SF3">
    <property type="entry name" value="UPF0410 PROTEIN YMGE"/>
    <property type="match status" value="1"/>
</dbReference>
<sequence length="86" mass="8903">MIGLIGWIIGGGIVGWLASMITGRNAQQGLIGNILAGIIGAFVGGALYGLLFGGGINFEWNITSFIVALIGAVIVLAVWNFISRRA</sequence>
<keyword evidence="3" id="KW-1003">Cell membrane</keyword>
<evidence type="ECO:0000313" key="9">
    <source>
        <dbReference type="Proteomes" id="UP000215027"/>
    </source>
</evidence>
<evidence type="ECO:0000256" key="7">
    <source>
        <dbReference type="SAM" id="Phobius"/>
    </source>
</evidence>
<dbReference type="GO" id="GO:0005886">
    <property type="term" value="C:plasma membrane"/>
    <property type="evidence" value="ECO:0007669"/>
    <property type="project" value="UniProtKB-SubCell"/>
</dbReference>
<feature type="transmembrane region" description="Helical" evidence="7">
    <location>
        <begin position="62"/>
        <end position="82"/>
    </location>
</feature>
<dbReference type="Pfam" id="PF04226">
    <property type="entry name" value="Transgly_assoc"/>
    <property type="match status" value="1"/>
</dbReference>
<proteinExistence type="inferred from homology"/>
<dbReference type="EMBL" id="LN890655">
    <property type="protein sequence ID" value="CUS02781.2"/>
    <property type="molecule type" value="Genomic_DNA"/>
</dbReference>
<evidence type="ECO:0000256" key="4">
    <source>
        <dbReference type="ARBA" id="ARBA00022692"/>
    </source>
</evidence>
<dbReference type="Proteomes" id="UP000215027">
    <property type="component" value="Chromosome I"/>
</dbReference>
<evidence type="ECO:0000256" key="5">
    <source>
        <dbReference type="ARBA" id="ARBA00022989"/>
    </source>
</evidence>
<name>A0A160SZ16_9CHLR</name>